<gene>
    <name evidence="1" type="ORF">ATI02_5966</name>
</gene>
<dbReference type="Proteomes" id="UP000232455">
    <property type="component" value="Unassembled WGS sequence"/>
</dbReference>
<evidence type="ECO:0000313" key="1">
    <source>
        <dbReference type="EMBL" id="PKA72865.1"/>
    </source>
</evidence>
<comment type="caution">
    <text evidence="1">The sequence shown here is derived from an EMBL/GenBank/DDBJ whole genome shotgun (WGS) entry which is preliminary data.</text>
</comment>
<name>A0ABX4Q7Z3_9PSED</name>
<reference evidence="1 2" key="1">
    <citation type="submission" date="2017-11" db="EMBL/GenBank/DDBJ databases">
        <title>Genome sequencing of a diverse group of Pseudomonas species.</title>
        <authorList>
            <person name="Loper J."/>
        </authorList>
    </citation>
    <scope>NUCLEOTIDE SEQUENCE [LARGE SCALE GENOMIC DNA]</scope>
    <source>
        <strain evidence="1 2">LMG 25716</strain>
    </source>
</reference>
<keyword evidence="2" id="KW-1185">Reference proteome</keyword>
<sequence length="228" mass="26244">MPRLTKTFAIGSRTYTIRQMNAVDGSMMLQKMQPMITSFLRNYDDIVVRLTSRRGLHVAGWILAFGNLMEAITAPLYEKGKPVIPEEKREAVEAELIADTVNTILEGVLHNGEQMTIEHFAGRYEELSAVLVTVFQHNFHGAWRERFHMPEDYDYGTSTPRSLERAQEAYTQSALVYTVVTSSLASYGELHTLFNTEDIYNMYETVCRKSFEEMEFHKQAQREAAQQR</sequence>
<accession>A0ABX4Q7Z3</accession>
<evidence type="ECO:0000313" key="2">
    <source>
        <dbReference type="Proteomes" id="UP000232455"/>
    </source>
</evidence>
<organism evidence="1 2">
    <name type="scientific">Pseudomonas baetica</name>
    <dbReference type="NCBI Taxonomy" id="674054"/>
    <lineage>
        <taxon>Bacteria</taxon>
        <taxon>Pseudomonadati</taxon>
        <taxon>Pseudomonadota</taxon>
        <taxon>Gammaproteobacteria</taxon>
        <taxon>Pseudomonadales</taxon>
        <taxon>Pseudomonadaceae</taxon>
        <taxon>Pseudomonas</taxon>
    </lineage>
</organism>
<dbReference type="EMBL" id="PHHE01000001">
    <property type="protein sequence ID" value="PKA72865.1"/>
    <property type="molecule type" value="Genomic_DNA"/>
</dbReference>
<proteinExistence type="predicted"/>
<protein>
    <submittedName>
        <fullName evidence="1">Uncharacterized protein</fullName>
    </submittedName>
</protein>